<feature type="compositionally biased region" description="Gly residues" evidence="1">
    <location>
        <begin position="175"/>
        <end position="184"/>
    </location>
</feature>
<dbReference type="AlphaFoldDB" id="A0A8C5CF38"/>
<dbReference type="OMA" id="WHSISGP"/>
<reference evidence="2" key="2">
    <citation type="submission" date="2025-09" db="UniProtKB">
        <authorList>
            <consortium name="Ensembl"/>
        </authorList>
    </citation>
    <scope>IDENTIFICATION</scope>
</reference>
<name>A0A8C5CF38_GADMO</name>
<proteinExistence type="predicted"/>
<feature type="region of interest" description="Disordered" evidence="1">
    <location>
        <begin position="1"/>
        <end position="51"/>
    </location>
</feature>
<evidence type="ECO:0000256" key="1">
    <source>
        <dbReference type="SAM" id="MobiDB-lite"/>
    </source>
</evidence>
<accession>A0A8C5CF38</accession>
<dbReference type="GeneTree" id="ENSGT00920000150321"/>
<reference evidence="2" key="1">
    <citation type="submission" date="2025-08" db="UniProtKB">
        <authorList>
            <consortium name="Ensembl"/>
        </authorList>
    </citation>
    <scope>IDENTIFICATION</scope>
</reference>
<evidence type="ECO:0000313" key="2">
    <source>
        <dbReference type="Ensembl" id="ENSGMOP00000059310.1"/>
    </source>
</evidence>
<dbReference type="Proteomes" id="UP000694546">
    <property type="component" value="Chromosome 7"/>
</dbReference>
<feature type="region of interest" description="Disordered" evidence="1">
    <location>
        <begin position="130"/>
        <end position="188"/>
    </location>
</feature>
<feature type="compositionally biased region" description="Basic and acidic residues" evidence="1">
    <location>
        <begin position="1"/>
        <end position="35"/>
    </location>
</feature>
<protein>
    <submittedName>
        <fullName evidence="2">Uncharacterized protein</fullName>
    </submittedName>
</protein>
<evidence type="ECO:0000313" key="3">
    <source>
        <dbReference type="Proteomes" id="UP000694546"/>
    </source>
</evidence>
<dbReference type="Ensembl" id="ENSGMOT00000045176.1">
    <property type="protein sequence ID" value="ENSGMOP00000059310.1"/>
    <property type="gene ID" value="ENSGMOG00000031267.1"/>
</dbReference>
<keyword evidence="3" id="KW-1185">Reference proteome</keyword>
<sequence>MPKEQGHFGERVGRSTSKNAKDRSNSATVRADRGRRTQAGPGDSEKDSGYSGEPVLLPEDVFFVLLWLLLSLQEQMLHRQLASWAGGWHSISGPQGPSLLLEIQQPAVTAPSSSTLTTYLAPVENLSKANKKGCTSRTSGKNHHSSTKNSYLPIPHPRKEGHAQGKSAGAPAAGQEGGGGGVGGEDQSHCKRMCTEDELKKESVSTTTRHLKSHCDLFFFVRFYKW</sequence>
<organism evidence="2 3">
    <name type="scientific">Gadus morhua</name>
    <name type="common">Atlantic cod</name>
    <dbReference type="NCBI Taxonomy" id="8049"/>
    <lineage>
        <taxon>Eukaryota</taxon>
        <taxon>Metazoa</taxon>
        <taxon>Chordata</taxon>
        <taxon>Craniata</taxon>
        <taxon>Vertebrata</taxon>
        <taxon>Euteleostomi</taxon>
        <taxon>Actinopterygii</taxon>
        <taxon>Neopterygii</taxon>
        <taxon>Teleostei</taxon>
        <taxon>Neoteleostei</taxon>
        <taxon>Acanthomorphata</taxon>
        <taxon>Zeiogadaria</taxon>
        <taxon>Gadariae</taxon>
        <taxon>Gadiformes</taxon>
        <taxon>Gadoidei</taxon>
        <taxon>Gadidae</taxon>
        <taxon>Gadus</taxon>
    </lineage>
</organism>